<organism evidence="2 4">
    <name type="scientific">Lysinibacillus sphaericus</name>
    <name type="common">Bacillus sphaericus</name>
    <dbReference type="NCBI Taxonomy" id="1421"/>
    <lineage>
        <taxon>Bacteria</taxon>
        <taxon>Bacillati</taxon>
        <taxon>Bacillota</taxon>
        <taxon>Bacilli</taxon>
        <taxon>Bacillales</taxon>
        <taxon>Bacillaceae</taxon>
        <taxon>Lysinibacillus</taxon>
    </lineage>
</organism>
<keyword evidence="1" id="KW-0472">Membrane</keyword>
<dbReference type="GeneID" id="48276613"/>
<reference evidence="2 4" key="1">
    <citation type="submission" date="2017-03" db="EMBL/GenBank/DDBJ databases">
        <title>The whole genome sequencing and assembly of Lysinibacillus sphaericus DSM 28T strain.</title>
        <authorList>
            <person name="Lee Y.-J."/>
            <person name="Yi H."/>
            <person name="Bahn Y.-S."/>
            <person name="Kim J.F."/>
            <person name="Lee D.-W."/>
        </authorList>
    </citation>
    <scope>NUCLEOTIDE SEQUENCE [LARGE SCALE GENOMIC DNA]</scope>
    <source>
        <strain evidence="2 4">DSM 28</strain>
    </source>
</reference>
<proteinExistence type="predicted"/>
<dbReference type="RefSeq" id="WP_024364915.1">
    <property type="nucleotide sequence ID" value="NZ_BJNS01000048.1"/>
</dbReference>
<feature type="transmembrane region" description="Helical" evidence="1">
    <location>
        <begin position="91"/>
        <end position="108"/>
    </location>
</feature>
<evidence type="ECO:0000313" key="3">
    <source>
        <dbReference type="EMBL" id="SUV17549.1"/>
    </source>
</evidence>
<feature type="transmembrane region" description="Helical" evidence="1">
    <location>
        <begin position="12"/>
        <end position="33"/>
    </location>
</feature>
<dbReference type="InterPro" id="IPR025671">
    <property type="entry name" value="HXXEE"/>
</dbReference>
<dbReference type="EMBL" id="CP019980">
    <property type="protein sequence ID" value="AVK96649.1"/>
    <property type="molecule type" value="Genomic_DNA"/>
</dbReference>
<sequence>MAFWLNVQTLIWLFPILFIIHDFEEIILVEKWLHTNRNKIYKRLPPKIADRIVKQFSMTTAQFAAAVIVIFLFVSAATVSAIYYLYNGTSWSLYFFIAVSLVFFIHAFTHIGQTIIFRSIAPGTITSVIIIIPYSIVLYRSLWMEQIVTWKMILISLPFGVLFFPIVLIAHWIGKKFI</sequence>
<reference evidence="3 5" key="2">
    <citation type="submission" date="2018-06" db="EMBL/GenBank/DDBJ databases">
        <authorList>
            <consortium name="Pathogen Informatics"/>
            <person name="Doyle S."/>
        </authorList>
    </citation>
    <scope>NUCLEOTIDE SEQUENCE [LARGE SCALE GENOMIC DNA]</scope>
    <source>
        <strain evidence="3 5">NCTC10338</strain>
    </source>
</reference>
<dbReference type="Proteomes" id="UP000238825">
    <property type="component" value="Chromosome"/>
</dbReference>
<evidence type="ECO:0000313" key="5">
    <source>
        <dbReference type="Proteomes" id="UP000255295"/>
    </source>
</evidence>
<keyword evidence="1" id="KW-1133">Transmembrane helix</keyword>
<feature type="transmembrane region" description="Helical" evidence="1">
    <location>
        <begin position="120"/>
        <end position="140"/>
    </location>
</feature>
<dbReference type="Pfam" id="PF13787">
    <property type="entry name" value="HXXEE"/>
    <property type="match status" value="1"/>
</dbReference>
<feature type="transmembrane region" description="Helical" evidence="1">
    <location>
        <begin position="152"/>
        <end position="173"/>
    </location>
</feature>
<protein>
    <submittedName>
        <fullName evidence="2">HXXEE domain-containing protein</fullName>
    </submittedName>
</protein>
<accession>A0A2S0K023</accession>
<gene>
    <name evidence="2" type="ORF">LS41612_10400</name>
    <name evidence="3" type="ORF">NCTC10338_02652</name>
</gene>
<keyword evidence="1" id="KW-0812">Transmembrane</keyword>
<evidence type="ECO:0000313" key="4">
    <source>
        <dbReference type="Proteomes" id="UP000238825"/>
    </source>
</evidence>
<dbReference type="EMBL" id="UFSZ01000001">
    <property type="protein sequence ID" value="SUV17549.1"/>
    <property type="molecule type" value="Genomic_DNA"/>
</dbReference>
<evidence type="ECO:0000256" key="1">
    <source>
        <dbReference type="SAM" id="Phobius"/>
    </source>
</evidence>
<name>A0A2S0K023_LYSSH</name>
<feature type="transmembrane region" description="Helical" evidence="1">
    <location>
        <begin position="63"/>
        <end position="85"/>
    </location>
</feature>
<dbReference type="Proteomes" id="UP000255295">
    <property type="component" value="Unassembled WGS sequence"/>
</dbReference>
<dbReference type="AlphaFoldDB" id="A0A2S0K023"/>
<evidence type="ECO:0000313" key="2">
    <source>
        <dbReference type="EMBL" id="AVK96649.1"/>
    </source>
</evidence>